<evidence type="ECO:0000259" key="2">
    <source>
        <dbReference type="PROSITE" id="PS50948"/>
    </source>
</evidence>
<dbReference type="PROSITE" id="PS51257">
    <property type="entry name" value="PROKAR_LIPOPROTEIN"/>
    <property type="match status" value="1"/>
</dbReference>
<proteinExistence type="predicted"/>
<gene>
    <name evidence="3" type="ORF">AWC38_SpisGene13645</name>
</gene>
<sequence length="133" mass="15298">MANKTQMKYLEISASLLFLFLVSCAQECSQRLSLNDYRRENRILKSYQINYFEDALSPYTCADACLRDPRCRSFNFIRNQDSSDIKKCVINDVNKDEASSGAFKEDFGTDFYNVGYEALQKIFLTPSSSCTQD</sequence>
<dbReference type="InterPro" id="IPR003609">
    <property type="entry name" value="Pan_app"/>
</dbReference>
<dbReference type="OrthoDB" id="5980451at2759"/>
<dbReference type="SMART" id="SM00473">
    <property type="entry name" value="PAN_AP"/>
    <property type="match status" value="1"/>
</dbReference>
<feature type="signal peptide" evidence="1">
    <location>
        <begin position="1"/>
        <end position="25"/>
    </location>
</feature>
<dbReference type="PROSITE" id="PS50948">
    <property type="entry name" value="PAN"/>
    <property type="match status" value="1"/>
</dbReference>
<dbReference type="Gene3D" id="3.50.4.10">
    <property type="entry name" value="Hepatocyte Growth Factor"/>
    <property type="match status" value="1"/>
</dbReference>
<comment type="caution">
    <text evidence="3">The sequence shown here is derived from an EMBL/GenBank/DDBJ whole genome shotgun (WGS) entry which is preliminary data.</text>
</comment>
<name>A0A2B4S040_STYPI</name>
<protein>
    <recommendedName>
        <fullName evidence="2">Apple domain-containing protein</fullName>
    </recommendedName>
</protein>
<evidence type="ECO:0000256" key="1">
    <source>
        <dbReference type="SAM" id="SignalP"/>
    </source>
</evidence>
<feature type="domain" description="Apple" evidence="2">
    <location>
        <begin position="28"/>
        <end position="116"/>
    </location>
</feature>
<organism evidence="3 4">
    <name type="scientific">Stylophora pistillata</name>
    <name type="common">Smooth cauliflower coral</name>
    <dbReference type="NCBI Taxonomy" id="50429"/>
    <lineage>
        <taxon>Eukaryota</taxon>
        <taxon>Metazoa</taxon>
        <taxon>Cnidaria</taxon>
        <taxon>Anthozoa</taxon>
        <taxon>Hexacorallia</taxon>
        <taxon>Scleractinia</taxon>
        <taxon>Astrocoeniina</taxon>
        <taxon>Pocilloporidae</taxon>
        <taxon>Stylophora</taxon>
    </lineage>
</organism>
<evidence type="ECO:0000313" key="3">
    <source>
        <dbReference type="EMBL" id="PFX21862.1"/>
    </source>
</evidence>
<keyword evidence="1" id="KW-0732">Signal</keyword>
<feature type="chain" id="PRO_5013401204" description="Apple domain-containing protein" evidence="1">
    <location>
        <begin position="26"/>
        <end position="133"/>
    </location>
</feature>
<dbReference type="SUPFAM" id="SSF57414">
    <property type="entry name" value="Hairpin loop containing domain-like"/>
    <property type="match status" value="1"/>
</dbReference>
<dbReference type="Pfam" id="PF00024">
    <property type="entry name" value="PAN_1"/>
    <property type="match status" value="1"/>
</dbReference>
<dbReference type="AlphaFoldDB" id="A0A2B4S040"/>
<accession>A0A2B4S040</accession>
<keyword evidence="4" id="KW-1185">Reference proteome</keyword>
<reference evidence="4" key="1">
    <citation type="journal article" date="2017" name="bioRxiv">
        <title>Comparative analysis of the genomes of Stylophora pistillata and Acropora digitifera provides evidence for extensive differences between species of corals.</title>
        <authorList>
            <person name="Voolstra C.R."/>
            <person name="Li Y."/>
            <person name="Liew Y.J."/>
            <person name="Baumgarten S."/>
            <person name="Zoccola D."/>
            <person name="Flot J.-F."/>
            <person name="Tambutte S."/>
            <person name="Allemand D."/>
            <person name="Aranda M."/>
        </authorList>
    </citation>
    <scope>NUCLEOTIDE SEQUENCE [LARGE SCALE GENOMIC DNA]</scope>
</reference>
<dbReference type="EMBL" id="LSMT01000260">
    <property type="protein sequence ID" value="PFX21862.1"/>
    <property type="molecule type" value="Genomic_DNA"/>
</dbReference>
<evidence type="ECO:0000313" key="4">
    <source>
        <dbReference type="Proteomes" id="UP000225706"/>
    </source>
</evidence>
<dbReference type="Proteomes" id="UP000225706">
    <property type="component" value="Unassembled WGS sequence"/>
</dbReference>